<keyword evidence="2" id="KW-0614">Plasmid</keyword>
<keyword evidence="3" id="KW-1185">Reference proteome</keyword>
<reference evidence="2 3" key="1">
    <citation type="submission" date="2017-07" db="EMBL/GenBank/DDBJ databases">
        <title>Complete genome sequence of Spiroplasma corruscae EC-1 (DSM 19793).</title>
        <authorList>
            <person name="Tsai Y.-M."/>
            <person name="Lo W.-S."/>
            <person name="Kuo C.-H."/>
        </authorList>
    </citation>
    <scope>NUCLEOTIDE SEQUENCE [LARGE SCALE GENOMIC DNA]</scope>
    <source>
        <strain evidence="2 3">EC-1</strain>
        <plasmid evidence="2 3">unnamed</plasmid>
    </source>
</reference>
<dbReference type="Proteomes" id="UP000203229">
    <property type="component" value="Plasmid unnamed"/>
</dbReference>
<dbReference type="RefSeq" id="WP_094049918.1">
    <property type="nucleotide sequence ID" value="NZ_CP022536.1"/>
</dbReference>
<dbReference type="AlphaFoldDB" id="A0A222EQT8"/>
<feature type="domain" description="IstB-like ATP-binding" evidence="1">
    <location>
        <begin position="26"/>
        <end position="176"/>
    </location>
</feature>
<name>A0A222EQT8_9MOLU</name>
<sequence>MIKKIICNTDNVNDVKSLFNEIVSLKKNYGVFIFGQPGVGKTFFAKKILDNLKNVYNEIFINQNIKNSFFYIDVHRWISDIVNSWKSESYNSFKVKTNANLLILDDLGSEFFHESTSQNILSLFDDRYSYLESFNSDEIKNITIITSNYSLDELKNKYKKLVKDDVLVNRILSRINGCLNLEVKFIGEDKRKFNKD</sequence>
<dbReference type="GO" id="GO:0006260">
    <property type="term" value="P:DNA replication"/>
    <property type="evidence" value="ECO:0007669"/>
    <property type="project" value="TreeGrafter"/>
</dbReference>
<protein>
    <recommendedName>
        <fullName evidence="1">IstB-like ATP-binding domain-containing protein</fullName>
    </recommendedName>
</protein>
<dbReference type="Gene3D" id="3.40.50.300">
    <property type="entry name" value="P-loop containing nucleotide triphosphate hydrolases"/>
    <property type="match status" value="1"/>
</dbReference>
<evidence type="ECO:0000313" key="2">
    <source>
        <dbReference type="EMBL" id="ASP28786.1"/>
    </source>
</evidence>
<proteinExistence type="predicted"/>
<evidence type="ECO:0000259" key="1">
    <source>
        <dbReference type="Pfam" id="PF01695"/>
    </source>
</evidence>
<gene>
    <name evidence="2" type="ORF">SCORR_v1c10140</name>
</gene>
<dbReference type="InterPro" id="IPR027417">
    <property type="entry name" value="P-loop_NTPase"/>
</dbReference>
<dbReference type="PANTHER" id="PTHR30050:SF4">
    <property type="entry name" value="ATP-BINDING PROTEIN RV3427C IN INSERTION SEQUENCE-RELATED"/>
    <property type="match status" value="1"/>
</dbReference>
<organism evidence="2 3">
    <name type="scientific">Spiroplasma corruscae</name>
    <dbReference type="NCBI Taxonomy" id="216934"/>
    <lineage>
        <taxon>Bacteria</taxon>
        <taxon>Bacillati</taxon>
        <taxon>Mycoplasmatota</taxon>
        <taxon>Mollicutes</taxon>
        <taxon>Entomoplasmatales</taxon>
        <taxon>Spiroplasmataceae</taxon>
        <taxon>Spiroplasma</taxon>
    </lineage>
</organism>
<dbReference type="OrthoDB" id="389111at2"/>
<dbReference type="PANTHER" id="PTHR30050">
    <property type="entry name" value="CHROMOSOMAL REPLICATION INITIATOR PROTEIN DNAA"/>
    <property type="match status" value="1"/>
</dbReference>
<accession>A0A222EQT8</accession>
<dbReference type="KEGG" id="scou:SCORR_v1c10140"/>
<evidence type="ECO:0000313" key="3">
    <source>
        <dbReference type="Proteomes" id="UP000203229"/>
    </source>
</evidence>
<dbReference type="InterPro" id="IPR002611">
    <property type="entry name" value="IstB_ATP-bd"/>
</dbReference>
<dbReference type="EMBL" id="CP022536">
    <property type="protein sequence ID" value="ASP28786.1"/>
    <property type="molecule type" value="Genomic_DNA"/>
</dbReference>
<dbReference type="Pfam" id="PF01695">
    <property type="entry name" value="IstB_IS21"/>
    <property type="match status" value="1"/>
</dbReference>
<dbReference type="SUPFAM" id="SSF52540">
    <property type="entry name" value="P-loop containing nucleoside triphosphate hydrolases"/>
    <property type="match status" value="1"/>
</dbReference>
<geneLocation type="plasmid" evidence="2 3">
    <name>unnamed</name>
</geneLocation>
<dbReference type="GO" id="GO:0005524">
    <property type="term" value="F:ATP binding"/>
    <property type="evidence" value="ECO:0007669"/>
    <property type="project" value="InterPro"/>
</dbReference>